<gene>
    <name evidence="3" type="ORF">LY90DRAFT_517838</name>
</gene>
<evidence type="ECO:0000313" key="4">
    <source>
        <dbReference type="Proteomes" id="UP000193920"/>
    </source>
</evidence>
<dbReference type="SUPFAM" id="SSF51045">
    <property type="entry name" value="WW domain"/>
    <property type="match status" value="1"/>
</dbReference>
<accession>A0A1Y2A0E0</accession>
<proteinExistence type="predicted"/>
<feature type="compositionally biased region" description="Basic and acidic residues" evidence="1">
    <location>
        <begin position="151"/>
        <end position="164"/>
    </location>
</feature>
<dbReference type="PROSITE" id="PS50020">
    <property type="entry name" value="WW_DOMAIN_2"/>
    <property type="match status" value="1"/>
</dbReference>
<evidence type="ECO:0000313" key="3">
    <source>
        <dbReference type="EMBL" id="ORY15777.1"/>
    </source>
</evidence>
<keyword evidence="4" id="KW-1185">Reference proteome</keyword>
<reference evidence="3 4" key="1">
    <citation type="submission" date="2016-08" db="EMBL/GenBank/DDBJ databases">
        <title>A Parts List for Fungal Cellulosomes Revealed by Comparative Genomics.</title>
        <authorList>
            <consortium name="DOE Joint Genome Institute"/>
            <person name="Haitjema C.H."/>
            <person name="Gilmore S.P."/>
            <person name="Henske J.K."/>
            <person name="Solomon K.V."/>
            <person name="De Groot R."/>
            <person name="Kuo A."/>
            <person name="Mondo S.J."/>
            <person name="Salamov A.A."/>
            <person name="Labutti K."/>
            <person name="Zhao Z."/>
            <person name="Chiniquy J."/>
            <person name="Barry K."/>
            <person name="Brewer H.M."/>
            <person name="Purvine S.O."/>
            <person name="Wright A.T."/>
            <person name="Boxma B."/>
            <person name="Van Alen T."/>
            <person name="Hackstein J.H."/>
            <person name="Baker S.E."/>
            <person name="Grigoriev I.V."/>
            <person name="O'Malley M.A."/>
        </authorList>
    </citation>
    <scope>NUCLEOTIDE SEQUENCE [LARGE SCALE GENOMIC DNA]</scope>
    <source>
        <strain evidence="3 4">G1</strain>
    </source>
</reference>
<protein>
    <recommendedName>
        <fullName evidence="2">WW domain-containing protein</fullName>
    </recommendedName>
</protein>
<feature type="compositionally biased region" description="Polar residues" evidence="1">
    <location>
        <begin position="192"/>
        <end position="209"/>
    </location>
</feature>
<feature type="compositionally biased region" description="Polar residues" evidence="1">
    <location>
        <begin position="169"/>
        <end position="178"/>
    </location>
</feature>
<dbReference type="Proteomes" id="UP000193920">
    <property type="component" value="Unassembled WGS sequence"/>
</dbReference>
<feature type="region of interest" description="Disordered" evidence="1">
    <location>
        <begin position="151"/>
        <end position="178"/>
    </location>
</feature>
<feature type="region of interest" description="Disordered" evidence="1">
    <location>
        <begin position="190"/>
        <end position="209"/>
    </location>
</feature>
<dbReference type="InterPro" id="IPR001202">
    <property type="entry name" value="WW_dom"/>
</dbReference>
<organism evidence="3 4">
    <name type="scientific">Neocallimastix californiae</name>
    <dbReference type="NCBI Taxonomy" id="1754190"/>
    <lineage>
        <taxon>Eukaryota</taxon>
        <taxon>Fungi</taxon>
        <taxon>Fungi incertae sedis</taxon>
        <taxon>Chytridiomycota</taxon>
        <taxon>Chytridiomycota incertae sedis</taxon>
        <taxon>Neocallimastigomycetes</taxon>
        <taxon>Neocallimastigales</taxon>
        <taxon>Neocallimastigaceae</taxon>
        <taxon>Neocallimastix</taxon>
    </lineage>
</organism>
<dbReference type="CDD" id="cd00201">
    <property type="entry name" value="WW"/>
    <property type="match status" value="1"/>
</dbReference>
<name>A0A1Y2A0E0_9FUNG</name>
<sequence>MPINVIDTVKVKYNFDGDNNTELTIRKDDIIDVILQVEKNSRENDDNFSNKEEQKELSSKWKKKRTINGKKYYFNIETNETTYNKNKTLKKNDVLQIKKELQTALNEELPLKPEVPPPPVQKSAKILNLVNIISNSLSSSSNNLYSLAGGAEKDKEKEKDKEQMKIVSPYSTTSKNNTIHNENDILKINDIGSISPNRPSSTNLTKSDSSTGYDTQFNFYSQGYSGDSESSSYTNSKQTSCTSLTAASSMNGINMTAIASAAASIASHSIKTLDITSIDSTVDSSMRKPISPTSVSFCTSSPQSPTMSVTSLIEKIKKLDFSKTGLAKKNNVEKQYQKVNQLFVDFINNINKNKKGTYLDQCFEIKNSLKKLFISSNIINQEGNIISTSSNQINLYYTSMLSLSKMILNVRDAVGKWPPPDVNQLIFFQIDDFLYNYQLLLNTINIATISNNEIGPEINISSPIINTNPSFLASVDMYGSNIILNKINNQISIIMMSISDLIIVSRKEQSINQNIYKLSIECRDNISTLANDIDDIHFKKRNSRRTLSQFIQKKESLINSIKELTITIKSSNEKFAPSNSLELILESLSFCINIIDDIAVLIKGMYDISDSPCLSQHTSFDMNENNIQDNYEYNKKLFGDQTSVVNGSISRKLEFMLKRKESNEPKSAVEPDFSNKHIK</sequence>
<evidence type="ECO:0000256" key="1">
    <source>
        <dbReference type="SAM" id="MobiDB-lite"/>
    </source>
</evidence>
<dbReference type="Pfam" id="PF25006">
    <property type="entry name" value="DUF7783"/>
    <property type="match status" value="1"/>
</dbReference>
<dbReference type="InterPro" id="IPR036020">
    <property type="entry name" value="WW_dom_sf"/>
</dbReference>
<evidence type="ECO:0000259" key="2">
    <source>
        <dbReference type="PROSITE" id="PS50020"/>
    </source>
</evidence>
<comment type="caution">
    <text evidence="3">The sequence shown here is derived from an EMBL/GenBank/DDBJ whole genome shotgun (WGS) entry which is preliminary data.</text>
</comment>
<feature type="domain" description="WW" evidence="2">
    <location>
        <begin position="55"/>
        <end position="88"/>
    </location>
</feature>
<dbReference type="EMBL" id="MCOG01000337">
    <property type="protein sequence ID" value="ORY15777.1"/>
    <property type="molecule type" value="Genomic_DNA"/>
</dbReference>
<dbReference type="InterPro" id="IPR056685">
    <property type="entry name" value="DUF7783"/>
</dbReference>
<dbReference type="AlphaFoldDB" id="A0A1Y2A0E0"/>
<dbReference type="Gene3D" id="2.30.30.40">
    <property type="entry name" value="SH3 Domains"/>
    <property type="match status" value="1"/>
</dbReference>
<dbReference type="STRING" id="1754190.A0A1Y2A0E0"/>